<dbReference type="Gene3D" id="1.10.3720.10">
    <property type="entry name" value="MetI-like"/>
    <property type="match status" value="1"/>
</dbReference>
<reference evidence="11 12" key="1">
    <citation type="submission" date="2019-03" db="EMBL/GenBank/DDBJ databases">
        <title>Genomic Encyclopedia of Type Strains, Phase IV (KMG-IV): sequencing the most valuable type-strain genomes for metagenomic binning, comparative biology and taxonomic classification.</title>
        <authorList>
            <person name="Goeker M."/>
        </authorList>
    </citation>
    <scope>NUCLEOTIDE SEQUENCE [LARGE SCALE GENOMIC DNA]</scope>
    <source>
        <strain evidence="11 12">DSM 104836</strain>
    </source>
</reference>
<evidence type="ECO:0000256" key="8">
    <source>
        <dbReference type="ARBA" id="ARBA00056719"/>
    </source>
</evidence>
<dbReference type="GO" id="GO:0042918">
    <property type="term" value="P:alkanesulfonate transmembrane transport"/>
    <property type="evidence" value="ECO:0007669"/>
    <property type="project" value="UniProtKB-ARBA"/>
</dbReference>
<comment type="function">
    <text evidence="8">Probably part of an ABC transporter complex. Probably responsible for the translocation of the substrate across the membrane.</text>
</comment>
<keyword evidence="12" id="KW-1185">Reference proteome</keyword>
<dbReference type="Proteomes" id="UP000295696">
    <property type="component" value="Unassembled WGS sequence"/>
</dbReference>
<dbReference type="RefSeq" id="WP_132248565.1">
    <property type="nucleotide sequence ID" value="NZ_SLZU01000027.1"/>
</dbReference>
<dbReference type="PANTHER" id="PTHR30151">
    <property type="entry name" value="ALKANE SULFONATE ABC TRANSPORTER-RELATED, MEMBRANE SUBUNIT"/>
    <property type="match status" value="1"/>
</dbReference>
<evidence type="ECO:0000256" key="2">
    <source>
        <dbReference type="ARBA" id="ARBA00009306"/>
    </source>
</evidence>
<keyword evidence="4" id="KW-1003">Cell membrane</keyword>
<organism evidence="11 12">
    <name type="scientific">Primorskyibacter sedentarius</name>
    <dbReference type="NCBI Taxonomy" id="745311"/>
    <lineage>
        <taxon>Bacteria</taxon>
        <taxon>Pseudomonadati</taxon>
        <taxon>Pseudomonadota</taxon>
        <taxon>Alphaproteobacteria</taxon>
        <taxon>Rhodobacterales</taxon>
        <taxon>Roseobacteraceae</taxon>
        <taxon>Primorskyibacter</taxon>
    </lineage>
</organism>
<evidence type="ECO:0000259" key="10">
    <source>
        <dbReference type="PROSITE" id="PS50928"/>
    </source>
</evidence>
<dbReference type="PROSITE" id="PS50928">
    <property type="entry name" value="ABC_TM1"/>
    <property type="match status" value="1"/>
</dbReference>
<protein>
    <submittedName>
        <fullName evidence="11">NitT/TauT family transport system permease protein</fullName>
    </submittedName>
</protein>
<comment type="caution">
    <text evidence="11">The sequence shown here is derived from an EMBL/GenBank/DDBJ whole genome shotgun (WGS) entry which is preliminary data.</text>
</comment>
<feature type="transmembrane region" description="Helical" evidence="9">
    <location>
        <begin position="224"/>
        <end position="244"/>
    </location>
</feature>
<dbReference type="FunFam" id="1.10.3720.10:FF:000003">
    <property type="entry name" value="Aliphatic sulfonate ABC transporter permease"/>
    <property type="match status" value="1"/>
</dbReference>
<gene>
    <name evidence="11" type="ORF">EDD52_12716</name>
</gene>
<keyword evidence="7 9" id="KW-0472">Membrane</keyword>
<dbReference type="SUPFAM" id="SSF161098">
    <property type="entry name" value="MetI-like"/>
    <property type="match status" value="1"/>
</dbReference>
<dbReference type="PANTHER" id="PTHR30151:SF0">
    <property type="entry name" value="ABC TRANSPORTER PERMEASE PROTEIN MJ0413-RELATED"/>
    <property type="match status" value="1"/>
</dbReference>
<sequence>MTTPYRWYSMASGAALLALWSVLTLSGLVDERSLPSPVTLAQTFADLLARGYSGSPLWSHVGISIFRALAGFSLAILIGVPLGLLIGRHKVLEAVFAPIIGFFRPIPPIAFITLFVFYFGIGEGPKIGLIFMACLWYVVLNSAEGVRNIPDLIIRAGENIGLTRSQLFLKVVLPAALPAIMTAIRAASSISWTLVVASELIGAQAGLGFMILDSAQYFNLPVTYVGIIIIGLIGLVWELAISAVQRRVLHWQGK</sequence>
<dbReference type="Pfam" id="PF00528">
    <property type="entry name" value="BPD_transp_1"/>
    <property type="match status" value="1"/>
</dbReference>
<dbReference type="InterPro" id="IPR000515">
    <property type="entry name" value="MetI-like"/>
</dbReference>
<comment type="subcellular location">
    <subcellularLocation>
        <location evidence="1 9">Cell membrane</location>
        <topology evidence="1 9">Multi-pass membrane protein</topology>
    </subcellularLocation>
</comment>
<keyword evidence="5 9" id="KW-0812">Transmembrane</keyword>
<dbReference type="GO" id="GO:0005886">
    <property type="term" value="C:plasma membrane"/>
    <property type="evidence" value="ECO:0007669"/>
    <property type="project" value="UniProtKB-SubCell"/>
</dbReference>
<evidence type="ECO:0000256" key="3">
    <source>
        <dbReference type="ARBA" id="ARBA00022448"/>
    </source>
</evidence>
<evidence type="ECO:0000256" key="9">
    <source>
        <dbReference type="RuleBase" id="RU363032"/>
    </source>
</evidence>
<evidence type="ECO:0000313" key="12">
    <source>
        <dbReference type="Proteomes" id="UP000295696"/>
    </source>
</evidence>
<evidence type="ECO:0000256" key="5">
    <source>
        <dbReference type="ARBA" id="ARBA00022692"/>
    </source>
</evidence>
<accession>A0A4R3J142</accession>
<feature type="transmembrane region" description="Helical" evidence="9">
    <location>
        <begin position="190"/>
        <end position="212"/>
    </location>
</feature>
<feature type="transmembrane region" description="Helical" evidence="9">
    <location>
        <begin position="127"/>
        <end position="146"/>
    </location>
</feature>
<dbReference type="AlphaFoldDB" id="A0A4R3J142"/>
<dbReference type="OrthoDB" id="9799271at2"/>
<feature type="transmembrane region" description="Helical" evidence="9">
    <location>
        <begin position="99"/>
        <end position="121"/>
    </location>
</feature>
<evidence type="ECO:0000313" key="11">
    <source>
        <dbReference type="EMBL" id="TCS57237.1"/>
    </source>
</evidence>
<comment type="similarity">
    <text evidence="2 9">Belongs to the binding-protein-dependent transport system permease family.</text>
</comment>
<evidence type="ECO:0000256" key="6">
    <source>
        <dbReference type="ARBA" id="ARBA00022989"/>
    </source>
</evidence>
<dbReference type="CDD" id="cd06261">
    <property type="entry name" value="TM_PBP2"/>
    <property type="match status" value="1"/>
</dbReference>
<keyword evidence="6 9" id="KW-1133">Transmembrane helix</keyword>
<evidence type="ECO:0000256" key="7">
    <source>
        <dbReference type="ARBA" id="ARBA00023136"/>
    </source>
</evidence>
<evidence type="ECO:0000256" key="1">
    <source>
        <dbReference type="ARBA" id="ARBA00004651"/>
    </source>
</evidence>
<dbReference type="InterPro" id="IPR035906">
    <property type="entry name" value="MetI-like_sf"/>
</dbReference>
<dbReference type="EMBL" id="SLZU01000027">
    <property type="protein sequence ID" value="TCS57237.1"/>
    <property type="molecule type" value="Genomic_DNA"/>
</dbReference>
<feature type="domain" description="ABC transmembrane type-1" evidence="10">
    <location>
        <begin position="61"/>
        <end position="245"/>
    </location>
</feature>
<keyword evidence="3 9" id="KW-0813">Transport</keyword>
<feature type="transmembrane region" description="Helical" evidence="9">
    <location>
        <begin position="65"/>
        <end position="87"/>
    </location>
</feature>
<proteinExistence type="inferred from homology"/>
<evidence type="ECO:0000256" key="4">
    <source>
        <dbReference type="ARBA" id="ARBA00022475"/>
    </source>
</evidence>
<name>A0A4R3J142_9RHOB</name>